<evidence type="ECO:0000256" key="1">
    <source>
        <dbReference type="SAM" id="Phobius"/>
    </source>
</evidence>
<dbReference type="OrthoDB" id="1121013at2"/>
<dbReference type="EMBL" id="QQWG01000001">
    <property type="protein sequence ID" value="RRG24457.1"/>
    <property type="molecule type" value="Genomic_DNA"/>
</dbReference>
<sequence>MSKIRSILYTLATILIIIGALFILQDDAFGIIFLGLGLVLNIVYRGINLDLKKVAYFHWLELLKLGNMIFMAAACLSFVFESEQKFNLLILSIVLDLLVNMKEISFKKKI</sequence>
<reference evidence="2 3" key="1">
    <citation type="submission" date="2018-07" db="EMBL/GenBank/DDBJ databases">
        <title>Draft genome sequence of Ancylomarina sp. M1P.</title>
        <authorList>
            <person name="Yadav S."/>
            <person name="Villanueva L."/>
            <person name="Damste J.S.S."/>
        </authorList>
    </citation>
    <scope>NUCLEOTIDE SEQUENCE [LARGE SCALE GENOMIC DNA]</scope>
    <source>
        <strain evidence="2 3">M1P</strain>
    </source>
</reference>
<keyword evidence="1" id="KW-0472">Membrane</keyword>
<accession>A0A425Y7S2</accession>
<dbReference type="AlphaFoldDB" id="A0A425Y7S2"/>
<dbReference type="Proteomes" id="UP000285794">
    <property type="component" value="Unassembled WGS sequence"/>
</dbReference>
<dbReference type="RefSeq" id="WP_125028712.1">
    <property type="nucleotide sequence ID" value="NZ_JAPXVP010000001.1"/>
</dbReference>
<gene>
    <name evidence="2" type="ORF">DWB61_00095</name>
</gene>
<keyword evidence="3" id="KW-1185">Reference proteome</keyword>
<evidence type="ECO:0000313" key="3">
    <source>
        <dbReference type="Proteomes" id="UP000285794"/>
    </source>
</evidence>
<keyword evidence="1" id="KW-0812">Transmembrane</keyword>
<comment type="caution">
    <text evidence="2">The sequence shown here is derived from an EMBL/GenBank/DDBJ whole genome shotgun (WGS) entry which is preliminary data.</text>
</comment>
<feature type="transmembrane region" description="Helical" evidence="1">
    <location>
        <begin position="7"/>
        <end position="24"/>
    </location>
</feature>
<proteinExistence type="predicted"/>
<organism evidence="2 3">
    <name type="scientific">Ancylomarina euxinus</name>
    <dbReference type="NCBI Taxonomy" id="2283627"/>
    <lineage>
        <taxon>Bacteria</taxon>
        <taxon>Pseudomonadati</taxon>
        <taxon>Bacteroidota</taxon>
        <taxon>Bacteroidia</taxon>
        <taxon>Marinilabiliales</taxon>
        <taxon>Marinifilaceae</taxon>
        <taxon>Ancylomarina</taxon>
    </lineage>
</organism>
<protein>
    <submittedName>
        <fullName evidence="2">Uncharacterized protein</fullName>
    </submittedName>
</protein>
<evidence type="ECO:0000313" key="2">
    <source>
        <dbReference type="EMBL" id="RRG24457.1"/>
    </source>
</evidence>
<name>A0A425Y7S2_9BACT</name>
<keyword evidence="1" id="KW-1133">Transmembrane helix</keyword>
<feature type="transmembrane region" description="Helical" evidence="1">
    <location>
        <begin position="59"/>
        <end position="80"/>
    </location>
</feature>
<feature type="transmembrane region" description="Helical" evidence="1">
    <location>
        <begin position="30"/>
        <end position="47"/>
    </location>
</feature>